<protein>
    <submittedName>
        <fullName evidence="5">Metal ABC transporter ATP-binding protein</fullName>
    </submittedName>
</protein>
<dbReference type="GO" id="GO:0016887">
    <property type="term" value="F:ATP hydrolysis activity"/>
    <property type="evidence" value="ECO:0007669"/>
    <property type="project" value="InterPro"/>
</dbReference>
<evidence type="ECO:0000256" key="4">
    <source>
        <dbReference type="ARBA" id="ARBA00022840"/>
    </source>
</evidence>
<dbReference type="AlphaFoldDB" id="A0A7C1G2W8"/>
<accession>A0A7C1G2W8</accession>
<dbReference type="InterPro" id="IPR003439">
    <property type="entry name" value="ABC_transporter-like_ATP-bd"/>
</dbReference>
<dbReference type="FunFam" id="3.40.50.300:FF:000134">
    <property type="entry name" value="Iron-enterobactin ABC transporter ATP-binding protein"/>
    <property type="match status" value="1"/>
</dbReference>
<dbReference type="PANTHER" id="PTHR42734">
    <property type="entry name" value="METAL TRANSPORT SYSTEM ATP-BINDING PROTEIN TM_0124-RELATED"/>
    <property type="match status" value="1"/>
</dbReference>
<dbReference type="GO" id="GO:0005524">
    <property type="term" value="F:ATP binding"/>
    <property type="evidence" value="ECO:0007669"/>
    <property type="project" value="UniProtKB-KW"/>
</dbReference>
<reference evidence="5" key="1">
    <citation type="journal article" date="2020" name="mSystems">
        <title>Genome- and Community-Level Interaction Insights into Carbon Utilization and Element Cycling Functions of Hydrothermarchaeota in Hydrothermal Sediment.</title>
        <authorList>
            <person name="Zhou Z."/>
            <person name="Liu Y."/>
            <person name="Xu W."/>
            <person name="Pan J."/>
            <person name="Luo Z.H."/>
            <person name="Li M."/>
        </authorList>
    </citation>
    <scope>NUCLEOTIDE SEQUENCE [LARGE SCALE GENOMIC DNA]</scope>
    <source>
        <strain evidence="5">SpSt-222</strain>
    </source>
</reference>
<dbReference type="SUPFAM" id="SSF52540">
    <property type="entry name" value="P-loop containing nucleoside triphosphate hydrolases"/>
    <property type="match status" value="1"/>
</dbReference>
<dbReference type="InterPro" id="IPR017871">
    <property type="entry name" value="ABC_transporter-like_CS"/>
</dbReference>
<dbReference type="Pfam" id="PF00005">
    <property type="entry name" value="ABC_tran"/>
    <property type="match status" value="1"/>
</dbReference>
<dbReference type="EMBL" id="DSJL01000011">
    <property type="protein sequence ID" value="HEF66200.1"/>
    <property type="molecule type" value="Genomic_DNA"/>
</dbReference>
<dbReference type="CDD" id="cd03235">
    <property type="entry name" value="ABC_Metallic_Cations"/>
    <property type="match status" value="1"/>
</dbReference>
<sequence length="274" mass="30514">MGSGVVAVERAARATTMPVIQVEGLTTGYRRGEPVLRNVRFAVERGALVGVLGPNGSGKSTLFRALLGLLPPWEGRVLVEGQPARPNPDIAYIPQRETIDWDFPVTVFDVALMGRYPRLGLFRRPGKADRELALWALEQVGLVDQRDRLIAELSGGQRQRVFLARALAQEPELFLLDEPVSGVDAPTQHFVFELLERLCRQGKTALVATHDLSCVAQRFDRVLLLNREVIAYGPPQEVFTEALLHRTFQSHLLLLRYGDRVIVVEGEDGDERSC</sequence>
<name>A0A7C1G2W8_THERO</name>
<dbReference type="InterPro" id="IPR003593">
    <property type="entry name" value="AAA+_ATPase"/>
</dbReference>
<dbReference type="SMART" id="SM00382">
    <property type="entry name" value="AAA"/>
    <property type="match status" value="1"/>
</dbReference>
<gene>
    <name evidence="5" type="ORF">ENP47_11495</name>
</gene>
<dbReference type="PANTHER" id="PTHR42734:SF5">
    <property type="entry name" value="IRON TRANSPORT SYSTEM ATP-BINDING PROTEIN HI_0361-RELATED"/>
    <property type="match status" value="1"/>
</dbReference>
<evidence type="ECO:0000256" key="2">
    <source>
        <dbReference type="ARBA" id="ARBA00022448"/>
    </source>
</evidence>
<keyword evidence="2" id="KW-0813">Transport</keyword>
<evidence type="ECO:0000313" key="5">
    <source>
        <dbReference type="EMBL" id="HEF66200.1"/>
    </source>
</evidence>
<keyword evidence="4 5" id="KW-0067">ATP-binding</keyword>
<evidence type="ECO:0000256" key="3">
    <source>
        <dbReference type="ARBA" id="ARBA00022741"/>
    </source>
</evidence>
<dbReference type="PROSITE" id="PS00211">
    <property type="entry name" value="ABC_TRANSPORTER_1"/>
    <property type="match status" value="1"/>
</dbReference>
<keyword evidence="3" id="KW-0547">Nucleotide-binding</keyword>
<dbReference type="PROSITE" id="PS50893">
    <property type="entry name" value="ABC_TRANSPORTER_2"/>
    <property type="match status" value="1"/>
</dbReference>
<comment type="caution">
    <text evidence="5">The sequence shown here is derived from an EMBL/GenBank/DDBJ whole genome shotgun (WGS) entry which is preliminary data.</text>
</comment>
<organism evidence="5">
    <name type="scientific">Thermomicrobium roseum</name>
    <dbReference type="NCBI Taxonomy" id="500"/>
    <lineage>
        <taxon>Bacteria</taxon>
        <taxon>Pseudomonadati</taxon>
        <taxon>Thermomicrobiota</taxon>
        <taxon>Thermomicrobia</taxon>
        <taxon>Thermomicrobiales</taxon>
        <taxon>Thermomicrobiaceae</taxon>
        <taxon>Thermomicrobium</taxon>
    </lineage>
</organism>
<proteinExistence type="inferred from homology"/>
<comment type="similarity">
    <text evidence="1">Belongs to the ABC transporter superfamily.</text>
</comment>
<dbReference type="InterPro" id="IPR050153">
    <property type="entry name" value="Metal_Ion_Import_ABC"/>
</dbReference>
<dbReference type="InterPro" id="IPR027417">
    <property type="entry name" value="P-loop_NTPase"/>
</dbReference>
<dbReference type="Gene3D" id="3.40.50.300">
    <property type="entry name" value="P-loop containing nucleotide triphosphate hydrolases"/>
    <property type="match status" value="1"/>
</dbReference>
<evidence type="ECO:0000256" key="1">
    <source>
        <dbReference type="ARBA" id="ARBA00005417"/>
    </source>
</evidence>